<dbReference type="EMBL" id="CM017325">
    <property type="protein sequence ID" value="KAE8057335.1"/>
    <property type="molecule type" value="Genomic_DNA"/>
</dbReference>
<organism evidence="3 4">
    <name type="scientific">Carpinus fangiana</name>
    <dbReference type="NCBI Taxonomy" id="176857"/>
    <lineage>
        <taxon>Eukaryota</taxon>
        <taxon>Viridiplantae</taxon>
        <taxon>Streptophyta</taxon>
        <taxon>Embryophyta</taxon>
        <taxon>Tracheophyta</taxon>
        <taxon>Spermatophyta</taxon>
        <taxon>Magnoliopsida</taxon>
        <taxon>eudicotyledons</taxon>
        <taxon>Gunneridae</taxon>
        <taxon>Pentapetalae</taxon>
        <taxon>rosids</taxon>
        <taxon>fabids</taxon>
        <taxon>Fagales</taxon>
        <taxon>Betulaceae</taxon>
        <taxon>Carpinus</taxon>
    </lineage>
</organism>
<dbReference type="GO" id="GO:0008773">
    <property type="term" value="F:[protein-PII] uridylyltransferase activity"/>
    <property type="evidence" value="ECO:0007669"/>
    <property type="project" value="InterPro"/>
</dbReference>
<protein>
    <submittedName>
        <fullName evidence="3">Uncharacterized protein</fullName>
    </submittedName>
</protein>
<dbReference type="InterPro" id="IPR010043">
    <property type="entry name" value="UTase/UR"/>
</dbReference>
<feature type="transmembrane region" description="Helical" evidence="2">
    <location>
        <begin position="12"/>
        <end position="36"/>
    </location>
</feature>
<evidence type="ECO:0000313" key="3">
    <source>
        <dbReference type="EMBL" id="KAE8057335.1"/>
    </source>
</evidence>
<gene>
    <name evidence="3" type="ORF">FH972_014036</name>
</gene>
<dbReference type="Proteomes" id="UP000327013">
    <property type="component" value="Chromosome 5"/>
</dbReference>
<dbReference type="AlphaFoldDB" id="A0A5N6RB68"/>
<keyword evidence="2" id="KW-1133">Transmembrane helix</keyword>
<sequence length="305" mass="35240">MANMEELSPLIWAVIWLASVGFCYLSLVSFGHHLFYGHSMNLTLYQALLPFCTLAYLSLYAGYLKKRLAAWFVQENQLSPSGKLFCKVSRALNPRMLEILGSFFRMRGEMPVPVIPYRRAFHWGKADFPAQTTLQAFSSDSLRKETGKPVYRTSLLRVGIVPLSNTIRSVSVQSFEQLIILAVIKEDTETYSSRAMDFAPTLSRKQRQKVNVYNQVLHRLKDLSFAETNLLGFDDELWAHFHRLPTRYALDVNAVRAQDVLMHKRLLHMACDLATRHAIEVRVVEVIYTRNCAWIKNSWLYAFFF</sequence>
<proteinExistence type="predicted"/>
<evidence type="ECO:0000256" key="2">
    <source>
        <dbReference type="SAM" id="Phobius"/>
    </source>
</evidence>
<keyword evidence="2" id="KW-0472">Membrane</keyword>
<name>A0A5N6RB68_9ROSI</name>
<feature type="transmembrane region" description="Helical" evidence="2">
    <location>
        <begin position="42"/>
        <end position="63"/>
    </location>
</feature>
<evidence type="ECO:0000313" key="4">
    <source>
        <dbReference type="Proteomes" id="UP000327013"/>
    </source>
</evidence>
<dbReference type="GO" id="GO:0016787">
    <property type="term" value="F:hydrolase activity"/>
    <property type="evidence" value="ECO:0007669"/>
    <property type="project" value="UniProtKB-KW"/>
</dbReference>
<dbReference type="OrthoDB" id="784063at2759"/>
<keyword evidence="4" id="KW-1185">Reference proteome</keyword>
<evidence type="ECO:0000256" key="1">
    <source>
        <dbReference type="ARBA" id="ARBA00022801"/>
    </source>
</evidence>
<keyword evidence="1" id="KW-0378">Hydrolase</keyword>
<keyword evidence="2" id="KW-0812">Transmembrane</keyword>
<reference evidence="3 4" key="1">
    <citation type="submission" date="2019-06" db="EMBL/GenBank/DDBJ databases">
        <title>A chromosomal-level reference genome of Carpinus fangiana (Coryloideae, Betulaceae).</title>
        <authorList>
            <person name="Yang X."/>
            <person name="Wang Z."/>
            <person name="Zhang L."/>
            <person name="Hao G."/>
            <person name="Liu J."/>
            <person name="Yang Y."/>
        </authorList>
    </citation>
    <scope>NUCLEOTIDE SEQUENCE [LARGE SCALE GENOMIC DNA]</scope>
    <source>
        <strain evidence="3">Cfa_2016G</strain>
        <tissue evidence="3">Leaf</tissue>
    </source>
</reference>
<dbReference type="PANTHER" id="PTHR47320:SF1">
    <property type="entry name" value="BIFUNCTIONAL URIDYLYLTRANSFERASE_URIDYLYL-REMOVING ENZYME"/>
    <property type="match status" value="1"/>
</dbReference>
<dbReference type="PANTHER" id="PTHR47320">
    <property type="entry name" value="BIFUNCTIONAL URIDYLYLTRANSFERASE/URIDYLYL-REMOVING ENZYME"/>
    <property type="match status" value="1"/>
</dbReference>
<accession>A0A5N6RB68</accession>